<dbReference type="KEGG" id="saf:SULAZ_1523"/>
<evidence type="ECO:0000256" key="10">
    <source>
        <dbReference type="RuleBase" id="RU365087"/>
    </source>
</evidence>
<evidence type="ECO:0000256" key="2">
    <source>
        <dbReference type="ARBA" id="ARBA00008445"/>
    </source>
</evidence>
<comment type="function">
    <text evidence="10">Involved in protein export. Participates in an early event of protein translocation.</text>
</comment>
<sequence>MEFLFGLLSVVLVIVSVLLIILVLMQKTKGAEIGAVFGSGAAKAVLGASAATILTKITYWLGGIFLFLVLTLSYLSVKIAKSNTVIENIPSQQQTENKK</sequence>
<dbReference type="Proteomes" id="UP000001369">
    <property type="component" value="Chromosome"/>
</dbReference>
<evidence type="ECO:0000256" key="3">
    <source>
        <dbReference type="ARBA" id="ARBA00022448"/>
    </source>
</evidence>
<feature type="transmembrane region" description="Helical" evidence="10">
    <location>
        <begin position="57"/>
        <end position="77"/>
    </location>
</feature>
<keyword evidence="5 10" id="KW-0812">Transmembrane</keyword>
<dbReference type="STRING" id="204536.SULAZ_1523"/>
<evidence type="ECO:0000313" key="12">
    <source>
        <dbReference type="Proteomes" id="UP000001369"/>
    </source>
</evidence>
<comment type="similarity">
    <text evidence="2 10">Belongs to the SecG family.</text>
</comment>
<dbReference type="EMBL" id="CP001229">
    <property type="protein sequence ID" value="ACN99198.1"/>
    <property type="molecule type" value="Genomic_DNA"/>
</dbReference>
<dbReference type="eggNOG" id="COG1314">
    <property type="taxonomic scope" value="Bacteria"/>
</dbReference>
<keyword evidence="6 10" id="KW-0653">Protein transport</keyword>
<evidence type="ECO:0000256" key="6">
    <source>
        <dbReference type="ARBA" id="ARBA00022927"/>
    </source>
</evidence>
<proteinExistence type="inferred from homology"/>
<dbReference type="GO" id="GO:0043952">
    <property type="term" value="P:protein transport by the Sec complex"/>
    <property type="evidence" value="ECO:0007669"/>
    <property type="project" value="TreeGrafter"/>
</dbReference>
<evidence type="ECO:0000313" key="11">
    <source>
        <dbReference type="EMBL" id="ACN99198.1"/>
    </source>
</evidence>
<dbReference type="GO" id="GO:0065002">
    <property type="term" value="P:intracellular protein transmembrane transport"/>
    <property type="evidence" value="ECO:0007669"/>
    <property type="project" value="TreeGrafter"/>
</dbReference>
<reference evidence="11 12" key="1">
    <citation type="journal article" date="2009" name="J. Bacteriol.">
        <title>Complete and draft genome sequences of six members of the Aquificales.</title>
        <authorList>
            <person name="Reysenbach A.L."/>
            <person name="Hamamura N."/>
            <person name="Podar M."/>
            <person name="Griffiths E."/>
            <person name="Ferreira S."/>
            <person name="Hochstein R."/>
            <person name="Heidelberg J."/>
            <person name="Johnson J."/>
            <person name="Mead D."/>
            <person name="Pohorille A."/>
            <person name="Sarmiento M."/>
            <person name="Schweighofer K."/>
            <person name="Seshadri R."/>
            <person name="Voytek M.A."/>
        </authorList>
    </citation>
    <scope>NUCLEOTIDE SEQUENCE [LARGE SCALE GENOMIC DNA]</scope>
    <source>
        <strain evidence="12">Az-Fu1 / DSM 15241 / OCM 825</strain>
    </source>
</reference>
<comment type="caution">
    <text evidence="10">Lacks conserved residue(s) required for the propagation of feature annotation.</text>
</comment>
<name>C1DWK3_SULAA</name>
<dbReference type="PANTHER" id="PTHR34182:SF1">
    <property type="entry name" value="PROTEIN-EXPORT MEMBRANE PROTEIN SECG"/>
    <property type="match status" value="1"/>
</dbReference>
<keyword evidence="8 10" id="KW-0811">Translocation</keyword>
<evidence type="ECO:0000256" key="7">
    <source>
        <dbReference type="ARBA" id="ARBA00022989"/>
    </source>
</evidence>
<dbReference type="PANTHER" id="PTHR34182">
    <property type="entry name" value="PROTEIN-EXPORT MEMBRANE PROTEIN SECG"/>
    <property type="match status" value="1"/>
</dbReference>
<dbReference type="Pfam" id="PF03840">
    <property type="entry name" value="SecG"/>
    <property type="match status" value="1"/>
</dbReference>
<keyword evidence="9 10" id="KW-0472">Membrane</keyword>
<evidence type="ECO:0000256" key="1">
    <source>
        <dbReference type="ARBA" id="ARBA00004651"/>
    </source>
</evidence>
<dbReference type="GO" id="GO:0015450">
    <property type="term" value="F:protein-transporting ATPase activity"/>
    <property type="evidence" value="ECO:0007669"/>
    <property type="project" value="UniProtKB-UniRule"/>
</dbReference>
<gene>
    <name evidence="11" type="primary">secG</name>
    <name evidence="11" type="ordered locus">SULAZ_1523</name>
</gene>
<accession>C1DWK3</accession>
<comment type="subcellular location">
    <subcellularLocation>
        <location evidence="1 10">Cell membrane</location>
        <topology evidence="1 10">Multi-pass membrane protein</topology>
    </subcellularLocation>
</comment>
<dbReference type="PRINTS" id="PR01651">
    <property type="entry name" value="SECGEXPORT"/>
</dbReference>
<evidence type="ECO:0000256" key="8">
    <source>
        <dbReference type="ARBA" id="ARBA00023010"/>
    </source>
</evidence>
<evidence type="ECO:0000256" key="9">
    <source>
        <dbReference type="ARBA" id="ARBA00023136"/>
    </source>
</evidence>
<keyword evidence="4 10" id="KW-1003">Cell membrane</keyword>
<feature type="transmembrane region" description="Helical" evidence="10">
    <location>
        <begin position="31"/>
        <end position="51"/>
    </location>
</feature>
<keyword evidence="7 10" id="KW-1133">Transmembrane helix</keyword>
<dbReference type="NCBIfam" id="TIGR00810">
    <property type="entry name" value="secG"/>
    <property type="match status" value="1"/>
</dbReference>
<dbReference type="AlphaFoldDB" id="C1DWK3"/>
<dbReference type="InterPro" id="IPR004692">
    <property type="entry name" value="SecG"/>
</dbReference>
<dbReference type="GO" id="GO:0009306">
    <property type="term" value="P:protein secretion"/>
    <property type="evidence" value="ECO:0007669"/>
    <property type="project" value="UniProtKB-UniRule"/>
</dbReference>
<dbReference type="HOGENOM" id="CLU_094156_2_2_0"/>
<feature type="transmembrane region" description="Helical" evidence="10">
    <location>
        <begin position="6"/>
        <end position="24"/>
    </location>
</feature>
<evidence type="ECO:0000256" key="5">
    <source>
        <dbReference type="ARBA" id="ARBA00022692"/>
    </source>
</evidence>
<protein>
    <recommendedName>
        <fullName evidence="10">Protein-export membrane protein SecG</fullName>
    </recommendedName>
</protein>
<dbReference type="RefSeq" id="WP_012674516.1">
    <property type="nucleotide sequence ID" value="NC_012438.1"/>
</dbReference>
<evidence type="ECO:0000256" key="4">
    <source>
        <dbReference type="ARBA" id="ARBA00022475"/>
    </source>
</evidence>
<dbReference type="GO" id="GO:0005886">
    <property type="term" value="C:plasma membrane"/>
    <property type="evidence" value="ECO:0007669"/>
    <property type="project" value="UniProtKB-SubCell"/>
</dbReference>
<keyword evidence="3 10" id="KW-0813">Transport</keyword>
<keyword evidence="12" id="KW-1185">Reference proteome</keyword>
<organism evidence="11 12">
    <name type="scientific">Sulfurihydrogenibium azorense (strain DSM 15241 / OCM 825 / Az-Fu1)</name>
    <dbReference type="NCBI Taxonomy" id="204536"/>
    <lineage>
        <taxon>Bacteria</taxon>
        <taxon>Pseudomonadati</taxon>
        <taxon>Aquificota</taxon>
        <taxon>Aquificia</taxon>
        <taxon>Aquificales</taxon>
        <taxon>Hydrogenothermaceae</taxon>
        <taxon>Sulfurihydrogenibium</taxon>
    </lineage>
</organism>
<dbReference type="OrthoDB" id="15455at2"/>